<feature type="region of interest" description="Disordered" evidence="1">
    <location>
        <begin position="412"/>
        <end position="491"/>
    </location>
</feature>
<dbReference type="EMBL" id="QJKJ01005604">
    <property type="protein sequence ID" value="RDX89691.1"/>
    <property type="molecule type" value="Genomic_DNA"/>
</dbReference>
<feature type="compositionally biased region" description="Acidic residues" evidence="1">
    <location>
        <begin position="693"/>
        <end position="719"/>
    </location>
</feature>
<comment type="caution">
    <text evidence="2">The sequence shown here is derived from an EMBL/GenBank/DDBJ whole genome shotgun (WGS) entry which is preliminary data.</text>
</comment>
<feature type="compositionally biased region" description="Basic and acidic residues" evidence="1">
    <location>
        <begin position="240"/>
        <end position="254"/>
    </location>
</feature>
<sequence length="810" mass="90949">MVSSQVGIASTSSFGCVLRDRNHREAPCRETNVKPTHHHQATFKSFVMDLNTCMSVSSDSATNENNNENNNNNNNLPKAPRNNHLERLRLTRINSSDGGNNNSETSLASLISPRHSRLLDRWAARQAREMVSNLENEAELLSMDDNYMLPRTSSSSTSDESSEVPNLGASSLVQIWEKRLNQSGVSKQNTAMEKIDSGSSPPNVAIENVEEQCFDGPSGNEESFTFPDWESSDQSVSPRGRSESDRVSVADIIKKLTSTNQNQSPTPSYADDNEHEGYGSSSVTSSPCRERECAGVSTQKQQHSEQNYRVPCPLRIRGRRAYLDLLAQMVNDRHGELNNLAERGAVSKFAQRGRIQALLRLKLLQRDAAANDPPRQKSTASEVNNRQPQGSAIMQLRAKFSSGAELRTPVQAEVANSRSPHGEIVNNTKLGKSATADQLSKDTSNQTARGTANHASESTQKPVLQNTIDRNTEEAHPPSSDVMVQETHPSSDVKALQYDSNLNETADRAETSNQQNAMAKSSNDETVNEEEASNQQYAETSYEETVEDMARNQNYAESSYDYETVDEIEVIDQNCNETNYDYDWISEISRPRSYWEERRQAWYREMLETGCQNEDIPKLLERRTVSSFLSSSDFREKMDRLMKCHRGTQTDLANSQDNAEDSQGLMAFLQERLHAASAPREDGTDVEERRNEDEEEEEEEEENADEDEEENADEHEEESLISSSYHEAGDFSNQSTSWSYRDNGDDFDRVVSTSPQPYQSQSFYQDSRRSSTTNHHPIVSSHLVLSCRTRPPKFLIELKTAVLTGNGTHI</sequence>
<feature type="region of interest" description="Disordered" evidence="1">
    <location>
        <begin position="57"/>
        <end position="83"/>
    </location>
</feature>
<reference evidence="2" key="1">
    <citation type="submission" date="2018-05" db="EMBL/GenBank/DDBJ databases">
        <title>Draft genome of Mucuna pruriens seed.</title>
        <authorList>
            <person name="Nnadi N.E."/>
            <person name="Vos R."/>
            <person name="Hasami M.H."/>
            <person name="Devisetty U.K."/>
            <person name="Aguiy J.C."/>
        </authorList>
    </citation>
    <scope>NUCLEOTIDE SEQUENCE [LARGE SCALE GENOMIC DNA]</scope>
    <source>
        <strain evidence="2">JCA_2017</strain>
    </source>
</reference>
<feature type="region of interest" description="Disordered" evidence="1">
    <location>
        <begin position="675"/>
        <end position="775"/>
    </location>
</feature>
<feature type="compositionally biased region" description="Low complexity" evidence="1">
    <location>
        <begin position="63"/>
        <end position="75"/>
    </location>
</feature>
<keyword evidence="3" id="KW-1185">Reference proteome</keyword>
<feature type="region of interest" description="Disordered" evidence="1">
    <location>
        <begin position="145"/>
        <end position="166"/>
    </location>
</feature>
<proteinExistence type="predicted"/>
<protein>
    <submittedName>
        <fullName evidence="2">Uncharacterized protein</fullName>
    </submittedName>
</protein>
<dbReference type="AlphaFoldDB" id="A0A371GGM6"/>
<feature type="compositionally biased region" description="Polar residues" evidence="1">
    <location>
        <begin position="720"/>
        <end position="740"/>
    </location>
</feature>
<accession>A0A371GGM6</accession>
<evidence type="ECO:0000256" key="1">
    <source>
        <dbReference type="SAM" id="MobiDB-lite"/>
    </source>
</evidence>
<feature type="compositionally biased region" description="Polar residues" evidence="1">
    <location>
        <begin position="511"/>
        <end position="525"/>
    </location>
</feature>
<feature type="compositionally biased region" description="Low complexity" evidence="1">
    <location>
        <begin position="752"/>
        <end position="765"/>
    </location>
</feature>
<name>A0A371GGM6_MUCPR</name>
<gene>
    <name evidence="2" type="ORF">CR513_28549</name>
</gene>
<dbReference type="PANTHER" id="PTHR47820:SF3">
    <property type="entry name" value="OS07G0499800 PROTEIN"/>
    <property type="match status" value="1"/>
</dbReference>
<organism evidence="2 3">
    <name type="scientific">Mucuna pruriens</name>
    <name type="common">Velvet bean</name>
    <name type="synonym">Dolichos pruriens</name>
    <dbReference type="NCBI Taxonomy" id="157652"/>
    <lineage>
        <taxon>Eukaryota</taxon>
        <taxon>Viridiplantae</taxon>
        <taxon>Streptophyta</taxon>
        <taxon>Embryophyta</taxon>
        <taxon>Tracheophyta</taxon>
        <taxon>Spermatophyta</taxon>
        <taxon>Magnoliopsida</taxon>
        <taxon>eudicotyledons</taxon>
        <taxon>Gunneridae</taxon>
        <taxon>Pentapetalae</taxon>
        <taxon>rosids</taxon>
        <taxon>fabids</taxon>
        <taxon>Fabales</taxon>
        <taxon>Fabaceae</taxon>
        <taxon>Papilionoideae</taxon>
        <taxon>50 kb inversion clade</taxon>
        <taxon>NPAAA clade</taxon>
        <taxon>indigoferoid/millettioid clade</taxon>
        <taxon>Phaseoleae</taxon>
        <taxon>Mucuna</taxon>
    </lineage>
</organism>
<feature type="region of interest" description="Disordered" evidence="1">
    <location>
        <begin position="213"/>
        <end position="288"/>
    </location>
</feature>
<feature type="compositionally biased region" description="Polar residues" evidence="1">
    <location>
        <begin position="256"/>
        <end position="267"/>
    </location>
</feature>
<feature type="region of interest" description="Disordered" evidence="1">
    <location>
        <begin position="506"/>
        <end position="544"/>
    </location>
</feature>
<feature type="compositionally biased region" description="Basic and acidic residues" evidence="1">
    <location>
        <begin position="675"/>
        <end position="692"/>
    </location>
</feature>
<dbReference type="PANTHER" id="PTHR47820">
    <property type="entry name" value="BNAC05G24000D PROTEIN"/>
    <property type="match status" value="1"/>
</dbReference>
<feature type="compositionally biased region" description="Polar residues" evidence="1">
    <location>
        <begin position="414"/>
        <end position="469"/>
    </location>
</feature>
<dbReference type="OrthoDB" id="6078042at2759"/>
<evidence type="ECO:0000313" key="3">
    <source>
        <dbReference type="Proteomes" id="UP000257109"/>
    </source>
</evidence>
<feature type="region of interest" description="Disordered" evidence="1">
    <location>
        <begin position="369"/>
        <end position="391"/>
    </location>
</feature>
<feature type="compositionally biased region" description="Polar residues" evidence="1">
    <location>
        <begin position="376"/>
        <end position="391"/>
    </location>
</feature>
<dbReference type="Proteomes" id="UP000257109">
    <property type="component" value="Unassembled WGS sequence"/>
</dbReference>
<feature type="non-terminal residue" evidence="2">
    <location>
        <position position="1"/>
    </location>
</feature>
<evidence type="ECO:0000313" key="2">
    <source>
        <dbReference type="EMBL" id="RDX89691.1"/>
    </source>
</evidence>